<dbReference type="PROSITE" id="PS51257">
    <property type="entry name" value="PROKAR_LIPOPROTEIN"/>
    <property type="match status" value="1"/>
</dbReference>
<comment type="caution">
    <text evidence="1">The sequence shown here is derived from an EMBL/GenBank/DDBJ whole genome shotgun (WGS) entry which is preliminary data.</text>
</comment>
<gene>
    <name evidence="1" type="ORF">ACFSE6_02685</name>
</gene>
<evidence type="ECO:0008006" key="3">
    <source>
        <dbReference type="Google" id="ProtNLM"/>
    </source>
</evidence>
<name>A0ABW4L3X6_9MICO</name>
<accession>A0ABW4L3X6</accession>
<sequence length="85" mass="8913">MKRTVPAVAAALLMLAGCSDDGGGSESDTATGWAEFEAALDDGAPCGELFEIRNAWDPDSDLVERANEALRDVGCFSSSSERTDL</sequence>
<proteinExistence type="predicted"/>
<organism evidence="1 2">
    <name type="scientific">Georgenia deserti</name>
    <dbReference type="NCBI Taxonomy" id="2093781"/>
    <lineage>
        <taxon>Bacteria</taxon>
        <taxon>Bacillati</taxon>
        <taxon>Actinomycetota</taxon>
        <taxon>Actinomycetes</taxon>
        <taxon>Micrococcales</taxon>
        <taxon>Bogoriellaceae</taxon>
        <taxon>Georgenia</taxon>
    </lineage>
</organism>
<evidence type="ECO:0000313" key="1">
    <source>
        <dbReference type="EMBL" id="MFD1716726.1"/>
    </source>
</evidence>
<keyword evidence="2" id="KW-1185">Reference proteome</keyword>
<dbReference type="EMBL" id="JBHUEE010000001">
    <property type="protein sequence ID" value="MFD1716726.1"/>
    <property type="molecule type" value="Genomic_DNA"/>
</dbReference>
<dbReference type="Proteomes" id="UP001597277">
    <property type="component" value="Unassembled WGS sequence"/>
</dbReference>
<protein>
    <recommendedName>
        <fullName evidence="3">Lipoprotein</fullName>
    </recommendedName>
</protein>
<evidence type="ECO:0000313" key="2">
    <source>
        <dbReference type="Proteomes" id="UP001597277"/>
    </source>
</evidence>
<dbReference type="RefSeq" id="WP_388002152.1">
    <property type="nucleotide sequence ID" value="NZ_JBHUEE010000001.1"/>
</dbReference>
<reference evidence="2" key="1">
    <citation type="journal article" date="2019" name="Int. J. Syst. Evol. Microbiol.">
        <title>The Global Catalogue of Microorganisms (GCM) 10K type strain sequencing project: providing services to taxonomists for standard genome sequencing and annotation.</title>
        <authorList>
            <consortium name="The Broad Institute Genomics Platform"/>
            <consortium name="The Broad Institute Genome Sequencing Center for Infectious Disease"/>
            <person name="Wu L."/>
            <person name="Ma J."/>
        </authorList>
    </citation>
    <scope>NUCLEOTIDE SEQUENCE [LARGE SCALE GENOMIC DNA]</scope>
    <source>
        <strain evidence="2">JCM 17130</strain>
    </source>
</reference>